<name>A5ZY21_9FIRM</name>
<dbReference type="HOGENOM" id="CLU_2858774_0_0_9"/>
<feature type="transmembrane region" description="Helical" evidence="1">
    <location>
        <begin position="31"/>
        <end position="52"/>
    </location>
</feature>
<evidence type="ECO:0000313" key="3">
    <source>
        <dbReference type="Proteomes" id="UP000006002"/>
    </source>
</evidence>
<feature type="transmembrane region" description="Helical" evidence="1">
    <location>
        <begin position="7"/>
        <end position="25"/>
    </location>
</feature>
<keyword evidence="1" id="KW-0472">Membrane</keyword>
<comment type="caution">
    <text evidence="2">The sequence shown here is derived from an EMBL/GenBank/DDBJ whole genome shotgun (WGS) entry which is preliminary data.</text>
</comment>
<keyword evidence="1" id="KW-0812">Transmembrane</keyword>
<reference evidence="2 3" key="2">
    <citation type="submission" date="2007-04" db="EMBL/GenBank/DDBJ databases">
        <title>Draft genome sequence of Ruminococcus obeum (ATCC 29174).</title>
        <authorList>
            <person name="Sudarsanam P."/>
            <person name="Ley R."/>
            <person name="Guruge J."/>
            <person name="Turnbaugh P.J."/>
            <person name="Mahowald M."/>
            <person name="Liep D."/>
            <person name="Gordon J."/>
        </authorList>
    </citation>
    <scope>NUCLEOTIDE SEQUENCE [LARGE SCALE GENOMIC DNA]</scope>
    <source>
        <strain evidence="2 3">ATCC 29174</strain>
    </source>
</reference>
<keyword evidence="1" id="KW-1133">Transmembrane helix</keyword>
<proteinExistence type="predicted"/>
<dbReference type="EMBL" id="AAVO02000030">
    <property type="protein sequence ID" value="EDM85470.1"/>
    <property type="molecule type" value="Genomic_DNA"/>
</dbReference>
<evidence type="ECO:0000256" key="1">
    <source>
        <dbReference type="SAM" id="Phobius"/>
    </source>
</evidence>
<organism evidence="2 3">
    <name type="scientific">Blautia obeum ATCC 29174</name>
    <dbReference type="NCBI Taxonomy" id="411459"/>
    <lineage>
        <taxon>Bacteria</taxon>
        <taxon>Bacillati</taxon>
        <taxon>Bacillota</taxon>
        <taxon>Clostridia</taxon>
        <taxon>Lachnospirales</taxon>
        <taxon>Lachnospiraceae</taxon>
        <taxon>Blautia</taxon>
    </lineage>
</organism>
<accession>A5ZY21</accession>
<gene>
    <name evidence="2" type="ORF">RUMOBE_03927</name>
</gene>
<evidence type="ECO:0000313" key="2">
    <source>
        <dbReference type="EMBL" id="EDM85470.1"/>
    </source>
</evidence>
<protein>
    <submittedName>
        <fullName evidence="2">Uncharacterized protein</fullName>
    </submittedName>
</protein>
<dbReference type="Proteomes" id="UP000006002">
    <property type="component" value="Unassembled WGS sequence"/>
</dbReference>
<dbReference type="AlphaFoldDB" id="A5ZY21"/>
<reference evidence="2 3" key="1">
    <citation type="submission" date="2007-03" db="EMBL/GenBank/DDBJ databases">
        <authorList>
            <person name="Fulton L."/>
            <person name="Clifton S."/>
            <person name="Fulton B."/>
            <person name="Xu J."/>
            <person name="Minx P."/>
            <person name="Pepin K.H."/>
            <person name="Johnson M."/>
            <person name="Thiruvilangam P."/>
            <person name="Bhonagiri V."/>
            <person name="Nash W.E."/>
            <person name="Mardis E.R."/>
            <person name="Wilson R.K."/>
        </authorList>
    </citation>
    <scope>NUCLEOTIDE SEQUENCE [LARGE SCALE GENOMIC DNA]</scope>
    <source>
        <strain evidence="2 3">ATCC 29174</strain>
    </source>
</reference>
<sequence>MNIIYNFFDFFFCFLYFLHTFFLLQKNNTVLFMYVLHNYSSIILVYLHIVLIKSNTFHFYLTEV</sequence>